<dbReference type="AlphaFoldDB" id="A0A0C2VKP5"/>
<evidence type="ECO:0000313" key="3">
    <source>
        <dbReference type="Proteomes" id="UP000031938"/>
    </source>
</evidence>
<reference evidence="2 3" key="1">
    <citation type="submission" date="2015-01" db="EMBL/GenBank/DDBJ databases">
        <title>Genome sequencing of Jeotgalibacillus soli.</title>
        <authorList>
            <person name="Goh K.M."/>
            <person name="Chan K.-G."/>
            <person name="Yaakop A.S."/>
            <person name="Ee R."/>
            <person name="Gan H.M."/>
            <person name="Chan C.S."/>
        </authorList>
    </citation>
    <scope>NUCLEOTIDE SEQUENCE [LARGE SCALE GENOMIC DNA]</scope>
    <source>
        <strain evidence="2 3">P9</strain>
    </source>
</reference>
<gene>
    <name evidence="2" type="ORF">KP78_35020</name>
</gene>
<dbReference type="PATRIC" id="fig|889306.3.peg.3519"/>
<dbReference type="Proteomes" id="UP000031938">
    <property type="component" value="Unassembled WGS sequence"/>
</dbReference>
<comment type="caution">
    <text evidence="2">The sequence shown here is derived from an EMBL/GenBank/DDBJ whole genome shotgun (WGS) entry which is preliminary data.</text>
</comment>
<dbReference type="OrthoDB" id="2452739at2"/>
<organism evidence="2 3">
    <name type="scientific">Jeotgalibacillus soli</name>
    <dbReference type="NCBI Taxonomy" id="889306"/>
    <lineage>
        <taxon>Bacteria</taxon>
        <taxon>Bacillati</taxon>
        <taxon>Bacillota</taxon>
        <taxon>Bacilli</taxon>
        <taxon>Bacillales</taxon>
        <taxon>Caryophanaceae</taxon>
        <taxon>Jeotgalibacillus</taxon>
    </lineage>
</organism>
<proteinExistence type="predicted"/>
<evidence type="ECO:0000313" key="2">
    <source>
        <dbReference type="EMBL" id="KIL44538.1"/>
    </source>
</evidence>
<evidence type="ECO:0008006" key="4">
    <source>
        <dbReference type="Google" id="ProtNLM"/>
    </source>
</evidence>
<dbReference type="Pfam" id="PF09580">
    <property type="entry name" value="Spore_YhcN_YlaJ"/>
    <property type="match status" value="1"/>
</dbReference>
<name>A0A0C2VKP5_9BACL</name>
<protein>
    <recommendedName>
        <fullName evidence="4">Sporulation protein</fullName>
    </recommendedName>
</protein>
<keyword evidence="3" id="KW-1185">Reference proteome</keyword>
<dbReference type="InterPro" id="IPR019076">
    <property type="entry name" value="Spore_lipoprot_YhcN/YlaJ-like"/>
</dbReference>
<dbReference type="EMBL" id="JXRP01000019">
    <property type="protein sequence ID" value="KIL44538.1"/>
    <property type="molecule type" value="Genomic_DNA"/>
</dbReference>
<evidence type="ECO:0000256" key="1">
    <source>
        <dbReference type="SAM" id="SignalP"/>
    </source>
</evidence>
<keyword evidence="1" id="KW-0732">Signal</keyword>
<dbReference type="STRING" id="889306.KP78_35020"/>
<sequence length="175" mass="19820">MKIYAWMMFFMVGLLLLGCADQSDNADVGVSGDNQATPLLNWNDERYNENSKQDLTEMDGFMADESNARNEIHQGEFSDELTEALNQIDGVKDAKVIVHNKEVAASVLRNHTSSIQNEMIQVLKDRVGGDYKIFVSDDKAAYRVAQSLDNGLRSGYDEKWEHENMEYLKALMTEV</sequence>
<dbReference type="RefSeq" id="WP_041090418.1">
    <property type="nucleotide sequence ID" value="NZ_JXRP01000019.1"/>
</dbReference>
<feature type="signal peptide" evidence="1">
    <location>
        <begin position="1"/>
        <end position="26"/>
    </location>
</feature>
<dbReference type="PROSITE" id="PS51257">
    <property type="entry name" value="PROKAR_LIPOPROTEIN"/>
    <property type="match status" value="1"/>
</dbReference>
<feature type="chain" id="PRO_5039385292" description="Sporulation protein" evidence="1">
    <location>
        <begin position="27"/>
        <end position="175"/>
    </location>
</feature>
<accession>A0A0C2VKP5</accession>